<evidence type="ECO:0000256" key="8">
    <source>
        <dbReference type="PROSITE-ProRule" id="PRU10086"/>
    </source>
</evidence>
<evidence type="ECO:0000256" key="1">
    <source>
        <dbReference type="ARBA" id="ARBA00007039"/>
    </source>
</evidence>
<comment type="subcellular location">
    <subcellularLocation>
        <location evidence="7">Cytoplasm</location>
    </subcellularLocation>
</comment>
<dbReference type="CDD" id="cd07017">
    <property type="entry name" value="S14_ClpP_2"/>
    <property type="match status" value="1"/>
</dbReference>
<dbReference type="GO" id="GO:0005737">
    <property type="term" value="C:cytoplasm"/>
    <property type="evidence" value="ECO:0007669"/>
    <property type="project" value="UniProtKB-SubCell"/>
</dbReference>
<gene>
    <name evidence="7" type="primary">clpP</name>
    <name evidence="10" type="ORF">IAD04_02385</name>
</gene>
<evidence type="ECO:0000313" key="10">
    <source>
        <dbReference type="EMBL" id="HIT17212.1"/>
    </source>
</evidence>
<evidence type="ECO:0000256" key="3">
    <source>
        <dbReference type="ARBA" id="ARBA00022670"/>
    </source>
</evidence>
<dbReference type="InterPro" id="IPR023562">
    <property type="entry name" value="ClpP/TepA"/>
</dbReference>
<reference evidence="10" key="2">
    <citation type="journal article" date="2021" name="PeerJ">
        <title>Extensive microbial diversity within the chicken gut microbiome revealed by metagenomics and culture.</title>
        <authorList>
            <person name="Gilroy R."/>
            <person name="Ravi A."/>
            <person name="Getino M."/>
            <person name="Pursley I."/>
            <person name="Horton D.L."/>
            <person name="Alikhan N.F."/>
            <person name="Baker D."/>
            <person name="Gharbi K."/>
            <person name="Hall N."/>
            <person name="Watson M."/>
            <person name="Adriaenssens E.M."/>
            <person name="Foster-Nyarko E."/>
            <person name="Jarju S."/>
            <person name="Secka A."/>
            <person name="Antonio M."/>
            <person name="Oren A."/>
            <person name="Chaudhuri R.R."/>
            <person name="La Ragione R."/>
            <person name="Hildebrand F."/>
            <person name="Pallen M.J."/>
        </authorList>
    </citation>
    <scope>NUCLEOTIDE SEQUENCE</scope>
    <source>
        <strain evidence="10">14508</strain>
    </source>
</reference>
<dbReference type="PANTHER" id="PTHR10381">
    <property type="entry name" value="ATP-DEPENDENT CLP PROTEASE PROTEOLYTIC SUBUNIT"/>
    <property type="match status" value="1"/>
</dbReference>
<dbReference type="EMBL" id="DVKI01000076">
    <property type="protein sequence ID" value="HIT17212.1"/>
    <property type="molecule type" value="Genomic_DNA"/>
</dbReference>
<keyword evidence="5 7" id="KW-0720">Serine protease</keyword>
<dbReference type="Gene3D" id="3.90.226.10">
    <property type="entry name" value="2-enoyl-CoA Hydratase, Chain A, domain 1"/>
    <property type="match status" value="1"/>
</dbReference>
<comment type="subunit">
    <text evidence="7">Fourteen ClpP subunits assemble into 2 heptameric rings which stack back to back to give a disk-like structure with a central cavity, resembling the structure of eukaryotic proteasomes.</text>
</comment>
<evidence type="ECO:0000256" key="4">
    <source>
        <dbReference type="ARBA" id="ARBA00022801"/>
    </source>
</evidence>
<sequence length="193" mass="21370">MNYIPTIIEVSHDGERYYDVYSLLLKERIIMLNGEINDTVAANIIAQLLYLSSKDPQKDIQLYINSVGGSITSGMAIYDTMQHISCDVSTICIGLCASMGAFLLSGGCKGKRYSLPNSEIMIHQPSGGASGVASDIDIASKRIQKLKKKLNMILASNTNKTLAQIQKDTERDYFMDAKEALEYGIIDKIIYRQ</sequence>
<dbReference type="PRINTS" id="PR00127">
    <property type="entry name" value="CLPPROTEASEP"/>
</dbReference>
<evidence type="ECO:0000313" key="11">
    <source>
        <dbReference type="Proteomes" id="UP000886893"/>
    </source>
</evidence>
<reference evidence="10" key="1">
    <citation type="submission" date="2020-10" db="EMBL/GenBank/DDBJ databases">
        <authorList>
            <person name="Gilroy R."/>
        </authorList>
    </citation>
    <scope>NUCLEOTIDE SEQUENCE</scope>
    <source>
        <strain evidence="10">14508</strain>
    </source>
</reference>
<dbReference type="PROSITE" id="PS00382">
    <property type="entry name" value="CLP_PROTEASE_HIS"/>
    <property type="match status" value="1"/>
</dbReference>
<dbReference type="HAMAP" id="MF_00444">
    <property type="entry name" value="ClpP"/>
    <property type="match status" value="1"/>
</dbReference>
<proteinExistence type="inferred from homology"/>
<dbReference type="GO" id="GO:0009368">
    <property type="term" value="C:endopeptidase Clp complex"/>
    <property type="evidence" value="ECO:0007669"/>
    <property type="project" value="TreeGrafter"/>
</dbReference>
<dbReference type="AlphaFoldDB" id="A0A9D1G8B1"/>
<comment type="catalytic activity">
    <reaction evidence="6 7 8">
        <text>Hydrolysis of proteins to small peptides in the presence of ATP and magnesium. alpha-casein is the usual test substrate. In the absence of ATP, only oligopeptides shorter than five residues are hydrolyzed (such as succinyl-Leu-Tyr-|-NHMec, and Leu-Tyr-Leu-|-Tyr-Trp, in which cleavage of the -Tyr-|-Leu- and -Tyr-|-Trp bonds also occurs).</text>
        <dbReference type="EC" id="3.4.21.92"/>
    </reaction>
</comment>
<evidence type="ECO:0000256" key="6">
    <source>
        <dbReference type="ARBA" id="ARBA00034021"/>
    </source>
</evidence>
<comment type="similarity">
    <text evidence="1 7 9">Belongs to the peptidase S14 family.</text>
</comment>
<keyword evidence="3 7" id="KW-0645">Protease</keyword>
<dbReference type="NCBIfam" id="NF009205">
    <property type="entry name" value="PRK12553.1"/>
    <property type="match status" value="1"/>
</dbReference>
<feature type="active site" description="Nucleophile" evidence="7">
    <location>
        <position position="98"/>
    </location>
</feature>
<organism evidence="10 11">
    <name type="scientific">Candidatus Caccosoma faecigallinarum</name>
    <dbReference type="NCBI Taxonomy" id="2840720"/>
    <lineage>
        <taxon>Bacteria</taxon>
        <taxon>Bacillati</taxon>
        <taxon>Bacillota</taxon>
        <taxon>Bacillota incertae sedis</taxon>
        <taxon>Candidatus Caccosoma</taxon>
    </lineage>
</organism>
<evidence type="ECO:0000256" key="5">
    <source>
        <dbReference type="ARBA" id="ARBA00022825"/>
    </source>
</evidence>
<dbReference type="InterPro" id="IPR033135">
    <property type="entry name" value="ClpP_His_AS"/>
</dbReference>
<protein>
    <recommendedName>
        <fullName evidence="7 9">ATP-dependent Clp protease proteolytic subunit</fullName>
        <ecNumber evidence="7">3.4.21.92</ecNumber>
    </recommendedName>
    <alternativeName>
        <fullName evidence="7">Endopeptidase Clp</fullName>
    </alternativeName>
</protein>
<dbReference type="GO" id="GO:0006515">
    <property type="term" value="P:protein quality control for misfolded or incompletely synthesized proteins"/>
    <property type="evidence" value="ECO:0007669"/>
    <property type="project" value="TreeGrafter"/>
</dbReference>
<evidence type="ECO:0000256" key="2">
    <source>
        <dbReference type="ARBA" id="ARBA00022490"/>
    </source>
</evidence>
<feature type="active site" evidence="7 8">
    <location>
        <position position="123"/>
    </location>
</feature>
<dbReference type="GO" id="GO:0004252">
    <property type="term" value="F:serine-type endopeptidase activity"/>
    <property type="evidence" value="ECO:0007669"/>
    <property type="project" value="UniProtKB-UniRule"/>
</dbReference>
<dbReference type="NCBIfam" id="NF001368">
    <property type="entry name" value="PRK00277.1"/>
    <property type="match status" value="1"/>
</dbReference>
<evidence type="ECO:0000256" key="9">
    <source>
        <dbReference type="RuleBase" id="RU003567"/>
    </source>
</evidence>
<evidence type="ECO:0000256" key="7">
    <source>
        <dbReference type="HAMAP-Rule" id="MF_00444"/>
    </source>
</evidence>
<dbReference type="FunFam" id="3.90.226.10:FF:000001">
    <property type="entry name" value="ATP-dependent Clp protease proteolytic subunit"/>
    <property type="match status" value="1"/>
</dbReference>
<dbReference type="GO" id="GO:0004176">
    <property type="term" value="F:ATP-dependent peptidase activity"/>
    <property type="evidence" value="ECO:0007669"/>
    <property type="project" value="InterPro"/>
</dbReference>
<dbReference type="Pfam" id="PF00574">
    <property type="entry name" value="CLP_protease"/>
    <property type="match status" value="1"/>
</dbReference>
<comment type="function">
    <text evidence="7">Cleaves peptides in various proteins in a process that requires ATP hydrolysis. Has a chymotrypsin-like activity. Plays a major role in the degradation of misfolded proteins.</text>
</comment>
<accession>A0A9D1G8B1</accession>
<dbReference type="Proteomes" id="UP000886893">
    <property type="component" value="Unassembled WGS sequence"/>
</dbReference>
<name>A0A9D1G8B1_9FIRM</name>
<dbReference type="EC" id="3.4.21.92" evidence="7"/>
<comment type="caution">
    <text evidence="10">The sequence shown here is derived from an EMBL/GenBank/DDBJ whole genome shotgun (WGS) entry which is preliminary data.</text>
</comment>
<keyword evidence="4 7" id="KW-0378">Hydrolase</keyword>
<dbReference type="InterPro" id="IPR001907">
    <property type="entry name" value="ClpP"/>
</dbReference>
<dbReference type="InterPro" id="IPR029045">
    <property type="entry name" value="ClpP/crotonase-like_dom_sf"/>
</dbReference>
<keyword evidence="2 7" id="KW-0963">Cytoplasm</keyword>
<dbReference type="SUPFAM" id="SSF52096">
    <property type="entry name" value="ClpP/crotonase"/>
    <property type="match status" value="1"/>
</dbReference>
<dbReference type="PANTHER" id="PTHR10381:SF70">
    <property type="entry name" value="ATP-DEPENDENT CLP PROTEASE PROTEOLYTIC SUBUNIT"/>
    <property type="match status" value="1"/>
</dbReference>
<dbReference type="GO" id="GO:0051117">
    <property type="term" value="F:ATPase binding"/>
    <property type="evidence" value="ECO:0007669"/>
    <property type="project" value="TreeGrafter"/>
</dbReference>